<dbReference type="CDD" id="cd20335">
    <property type="entry name" value="BRcat_RBR"/>
    <property type="match status" value="1"/>
</dbReference>
<dbReference type="PROSITE" id="PS50089">
    <property type="entry name" value="ZF_RING_2"/>
    <property type="match status" value="1"/>
</dbReference>
<feature type="domain" description="RING-type" evidence="8">
    <location>
        <begin position="951"/>
        <end position="998"/>
    </location>
</feature>
<evidence type="ECO:0008006" key="12">
    <source>
        <dbReference type="Google" id="ProtNLM"/>
    </source>
</evidence>
<keyword evidence="11" id="KW-1185">Reference proteome</keyword>
<dbReference type="InterPro" id="IPR052895">
    <property type="entry name" value="HetReg/Transcr_Mod"/>
</dbReference>
<dbReference type="InterPro" id="IPR001841">
    <property type="entry name" value="Znf_RING"/>
</dbReference>
<keyword evidence="2" id="KW-0479">Metal-binding</keyword>
<dbReference type="SUPFAM" id="SSF57850">
    <property type="entry name" value="RING/U-box"/>
    <property type="match status" value="2"/>
</dbReference>
<keyword evidence="6" id="KW-0862">Zinc</keyword>
<keyword evidence="5" id="KW-0833">Ubl conjugation pathway</keyword>
<feature type="non-terminal residue" evidence="10">
    <location>
        <position position="1"/>
    </location>
</feature>
<evidence type="ECO:0000256" key="5">
    <source>
        <dbReference type="ARBA" id="ARBA00022786"/>
    </source>
</evidence>
<evidence type="ECO:0000313" key="11">
    <source>
        <dbReference type="Proteomes" id="UP000258309"/>
    </source>
</evidence>
<dbReference type="PANTHER" id="PTHR24148">
    <property type="entry name" value="ANKYRIN REPEAT DOMAIN-CONTAINING PROTEIN 39 HOMOLOG-RELATED"/>
    <property type="match status" value="1"/>
</dbReference>
<organism evidence="10 11">
    <name type="scientific">Scytalidium lignicola</name>
    <name type="common">Hyphomycete</name>
    <dbReference type="NCBI Taxonomy" id="5539"/>
    <lineage>
        <taxon>Eukaryota</taxon>
        <taxon>Fungi</taxon>
        <taxon>Dikarya</taxon>
        <taxon>Ascomycota</taxon>
        <taxon>Pezizomycotina</taxon>
        <taxon>Leotiomycetes</taxon>
        <taxon>Leotiomycetes incertae sedis</taxon>
        <taxon>Scytalidium</taxon>
    </lineage>
</organism>
<dbReference type="InterPro" id="IPR044066">
    <property type="entry name" value="TRIAD_supradom"/>
</dbReference>
<feature type="domain" description="RING-type" evidence="9">
    <location>
        <begin position="947"/>
        <end position="1165"/>
    </location>
</feature>
<feature type="non-terminal residue" evidence="10">
    <location>
        <position position="1165"/>
    </location>
</feature>
<dbReference type="Gene3D" id="1.20.120.1750">
    <property type="match status" value="1"/>
</dbReference>
<evidence type="ECO:0000256" key="2">
    <source>
        <dbReference type="ARBA" id="ARBA00022723"/>
    </source>
</evidence>
<dbReference type="PANTHER" id="PTHR24148:SF82">
    <property type="entry name" value="HETEROKARYON INCOMPATIBILITY DOMAIN-CONTAINING PROTEIN"/>
    <property type="match status" value="1"/>
</dbReference>
<evidence type="ECO:0000256" key="4">
    <source>
        <dbReference type="ARBA" id="ARBA00022771"/>
    </source>
</evidence>
<comment type="caution">
    <text evidence="10">The sequence shown here is derived from an EMBL/GenBank/DDBJ whole genome shotgun (WGS) entry which is preliminary data.</text>
</comment>
<sequence>MSLFPRDQTVVLVEQATATVIIAGEIHPYHIRTCKHNTIDYDPVDASRREIRLLVLKPAPNFEDNINCELRKVSLYDKPEYASLSYAWGDPSVTSQIFVHGHPFMATTSLVSALRHLRLRDAALILWVDAISINQRDLRERSQQVGFMAEIYRSAVYDLLWLGPENEEISRALAIFDDSYMHAFFMKPGTISVSEAWSILLRNAPVWGRIWVVQELVFAKDIWIICGHKTVRWQNKWYTTETGFKDDIKQEIDGLRSRTPTDLFSLWRQLRHFHCTDPRDRLFAIMGMAKDIGVVPDYETQVKEVFGRIARQIILKHRTLDLLNYCRSKQLVKFASLSRTDTEFLEALPAALRHRWTDPDRCSWIPDFVNQEKLENDRLPGTRWHTNPDTGKRRWTDPILEISHPNSKLSSHCPQWVFSEDCLENLGANPNSSELRLNGIIIDRVGSIRRSSQPFPKYTLVSFNEFGHILKVSLLIDFSIALIIGLGLGTACEAVVDILRNLSFDLNVDCVRMLRQTTSSEVKATAKVEDTLFARELSSKLKSQRSTISAVPVPINSRGTSCSKAHISWHKATRSVWVNFGNGEIANRIARKFNEGKHKCLGQSVKSSIGRKSPSRGFSHNLVAWTITLSDVPSDATSENIKAAITLLHDKPRHVEISAVSYRVSDAEVSVEVRSLLEDHGLLESFYLATTSKGKRVKATAWFQDEVDARSACSLNNRPLDILNKGKLTVTLLQSVKIKVFTNVYFALKSMIDEKNKTWKEQHLAFHVYTDTMQRFTTLKIEGDNTKNVANARKKLDTIVNKVVLTDDNKQVLWDSAFSSNGTTYKKLKSIEETLHVVIIRDKSRRQLQVYGSLEKLKHVCSRIIDITREASSTSYEIDLRPNQFSWTIRGGFRNIEQALGNDIAVFNVVSKKITINGTQQQYETALALLDGKRAVEARSLSDSASSLKACPICFCEAENPIQTSCKHTYCLECFEGFCKSAGSTSKEKFQIKCEGDQGTCTTVFSLSELKDHLSSSIFEVVLKSSFEEYIQRHPDAFRYCPTPDCGYIYRCITSPSKKAAHTCPNCFEPICTSCHAIHGDYTCAQYKDGYEALKKLKKELNIKDCPRCTTPMEKTEVCNHMTCGGCKAHICWVCMKVFEMARPCYDHMNREHGGIGLGLEHFMD</sequence>
<dbReference type="Pfam" id="PF22191">
    <property type="entry name" value="IBR_1"/>
    <property type="match status" value="1"/>
</dbReference>
<evidence type="ECO:0000259" key="9">
    <source>
        <dbReference type="PROSITE" id="PS51873"/>
    </source>
</evidence>
<dbReference type="Proteomes" id="UP000258309">
    <property type="component" value="Unassembled WGS sequence"/>
</dbReference>
<dbReference type="PROSITE" id="PS51873">
    <property type="entry name" value="TRIAD"/>
    <property type="match status" value="1"/>
</dbReference>
<name>A0A3E2H2W3_SCYLI</name>
<dbReference type="OrthoDB" id="10009520at2759"/>
<keyword evidence="3" id="KW-0677">Repeat</keyword>
<dbReference type="AlphaFoldDB" id="A0A3E2H2W3"/>
<dbReference type="CDD" id="cd16449">
    <property type="entry name" value="RING-HC"/>
    <property type="match status" value="1"/>
</dbReference>
<dbReference type="Pfam" id="PF06985">
    <property type="entry name" value="HET"/>
    <property type="match status" value="1"/>
</dbReference>
<evidence type="ECO:0000313" key="10">
    <source>
        <dbReference type="EMBL" id="RFU27734.1"/>
    </source>
</evidence>
<dbReference type="Gene3D" id="3.30.40.10">
    <property type="entry name" value="Zinc/RING finger domain, C3HC4 (zinc finger)"/>
    <property type="match status" value="1"/>
</dbReference>
<proteinExistence type="predicted"/>
<keyword evidence="1" id="KW-0808">Transferase</keyword>
<dbReference type="EMBL" id="NCSJ02000192">
    <property type="protein sequence ID" value="RFU27734.1"/>
    <property type="molecule type" value="Genomic_DNA"/>
</dbReference>
<dbReference type="Pfam" id="PF01485">
    <property type="entry name" value="IBR"/>
    <property type="match status" value="1"/>
</dbReference>
<dbReference type="GO" id="GO:0016740">
    <property type="term" value="F:transferase activity"/>
    <property type="evidence" value="ECO:0007669"/>
    <property type="project" value="UniProtKB-KW"/>
</dbReference>
<dbReference type="GO" id="GO:0008270">
    <property type="term" value="F:zinc ion binding"/>
    <property type="evidence" value="ECO:0007669"/>
    <property type="project" value="UniProtKB-KW"/>
</dbReference>
<reference evidence="10 11" key="1">
    <citation type="submission" date="2018-05" db="EMBL/GenBank/DDBJ databases">
        <title>Draft genome sequence of Scytalidium lignicola DSM 105466, a ubiquitous saprotrophic fungus.</title>
        <authorList>
            <person name="Buettner E."/>
            <person name="Gebauer A.M."/>
            <person name="Hofrichter M."/>
            <person name="Liers C."/>
            <person name="Kellner H."/>
        </authorList>
    </citation>
    <scope>NUCLEOTIDE SEQUENCE [LARGE SCALE GENOMIC DNA]</scope>
    <source>
        <strain evidence="10 11">DSM 105466</strain>
    </source>
</reference>
<protein>
    <recommendedName>
        <fullName evidence="12">RING-type domain-containing protein</fullName>
    </recommendedName>
</protein>
<dbReference type="InterPro" id="IPR010730">
    <property type="entry name" value="HET"/>
</dbReference>
<accession>A0A3E2H2W3</accession>
<evidence type="ECO:0000256" key="3">
    <source>
        <dbReference type="ARBA" id="ARBA00022737"/>
    </source>
</evidence>
<dbReference type="InterPro" id="IPR013083">
    <property type="entry name" value="Znf_RING/FYVE/PHD"/>
</dbReference>
<dbReference type="CDD" id="cd22585">
    <property type="entry name" value="Rcat_RBR_DEAH12-like"/>
    <property type="match status" value="1"/>
</dbReference>
<dbReference type="STRING" id="5539.A0A3E2H2W3"/>
<keyword evidence="4 7" id="KW-0863">Zinc-finger</keyword>
<evidence type="ECO:0000256" key="7">
    <source>
        <dbReference type="PROSITE-ProRule" id="PRU00175"/>
    </source>
</evidence>
<evidence type="ECO:0000259" key="8">
    <source>
        <dbReference type="PROSITE" id="PS50089"/>
    </source>
</evidence>
<evidence type="ECO:0000256" key="1">
    <source>
        <dbReference type="ARBA" id="ARBA00022679"/>
    </source>
</evidence>
<dbReference type="InterPro" id="IPR002867">
    <property type="entry name" value="IBR_dom"/>
</dbReference>
<evidence type="ECO:0000256" key="6">
    <source>
        <dbReference type="ARBA" id="ARBA00022833"/>
    </source>
</evidence>
<gene>
    <name evidence="10" type="ORF">B7463_g8590</name>
</gene>